<dbReference type="CDD" id="cd12148">
    <property type="entry name" value="fungal_TF_MHR"/>
    <property type="match status" value="1"/>
</dbReference>
<dbReference type="AlphaFoldDB" id="A0A6A5VV53"/>
<dbReference type="SMART" id="SM00066">
    <property type="entry name" value="GAL4"/>
    <property type="match status" value="1"/>
</dbReference>
<evidence type="ECO:0000256" key="8">
    <source>
        <dbReference type="SAM" id="MobiDB-lite"/>
    </source>
</evidence>
<dbReference type="GO" id="GO:0008270">
    <property type="term" value="F:zinc ion binding"/>
    <property type="evidence" value="ECO:0007669"/>
    <property type="project" value="InterPro"/>
</dbReference>
<keyword evidence="11" id="KW-1185">Reference proteome</keyword>
<dbReference type="InterPro" id="IPR007219">
    <property type="entry name" value="XnlR_reg_dom"/>
</dbReference>
<dbReference type="PROSITE" id="PS50048">
    <property type="entry name" value="ZN2_CY6_FUNGAL_2"/>
    <property type="match status" value="1"/>
</dbReference>
<dbReference type="GO" id="GO:0006351">
    <property type="term" value="P:DNA-templated transcription"/>
    <property type="evidence" value="ECO:0007669"/>
    <property type="project" value="InterPro"/>
</dbReference>
<evidence type="ECO:0000313" key="11">
    <source>
        <dbReference type="Proteomes" id="UP000799779"/>
    </source>
</evidence>
<dbReference type="CDD" id="cd00067">
    <property type="entry name" value="GAL4"/>
    <property type="match status" value="1"/>
</dbReference>
<name>A0A6A5VV53_9PLEO</name>
<feature type="compositionally biased region" description="Gly residues" evidence="8">
    <location>
        <begin position="739"/>
        <end position="750"/>
    </location>
</feature>
<feature type="domain" description="Zn(2)-C6 fungal-type" evidence="9">
    <location>
        <begin position="16"/>
        <end position="48"/>
    </location>
</feature>
<evidence type="ECO:0000259" key="9">
    <source>
        <dbReference type="PROSITE" id="PS50048"/>
    </source>
</evidence>
<feature type="region of interest" description="Disordered" evidence="8">
    <location>
        <begin position="531"/>
        <end position="550"/>
    </location>
</feature>
<dbReference type="SMART" id="SM00906">
    <property type="entry name" value="Fungal_trans"/>
    <property type="match status" value="1"/>
</dbReference>
<feature type="compositionally biased region" description="Polar residues" evidence="8">
    <location>
        <begin position="763"/>
        <end position="773"/>
    </location>
</feature>
<evidence type="ECO:0000256" key="5">
    <source>
        <dbReference type="ARBA" id="ARBA00023125"/>
    </source>
</evidence>
<feature type="compositionally biased region" description="Pro residues" evidence="8">
    <location>
        <begin position="696"/>
        <end position="716"/>
    </location>
</feature>
<dbReference type="PANTHER" id="PTHR47782:SF2">
    <property type="entry name" value="TRANSCRIPTION FACTOR, PUTATIVE (AFU_ORTHOLOGUE AFUA_4G12570)-RELATED"/>
    <property type="match status" value="1"/>
</dbReference>
<feature type="region of interest" description="Disordered" evidence="8">
    <location>
        <begin position="657"/>
        <end position="773"/>
    </location>
</feature>
<keyword evidence="7" id="KW-0539">Nucleus</keyword>
<feature type="compositionally biased region" description="Polar residues" evidence="8">
    <location>
        <begin position="670"/>
        <end position="689"/>
    </location>
</feature>
<evidence type="ECO:0000256" key="2">
    <source>
        <dbReference type="ARBA" id="ARBA00022723"/>
    </source>
</evidence>
<dbReference type="InterPro" id="IPR001138">
    <property type="entry name" value="Zn2Cys6_DnaBD"/>
</dbReference>
<keyword evidence="3" id="KW-0862">Zinc</keyword>
<protein>
    <recommendedName>
        <fullName evidence="9">Zn(2)-C6 fungal-type domain-containing protein</fullName>
    </recommendedName>
</protein>
<evidence type="ECO:0000256" key="1">
    <source>
        <dbReference type="ARBA" id="ARBA00004123"/>
    </source>
</evidence>
<dbReference type="SUPFAM" id="SSF57701">
    <property type="entry name" value="Zn2/Cys6 DNA-binding domain"/>
    <property type="match status" value="1"/>
</dbReference>
<gene>
    <name evidence="10" type="ORF">P154DRAFT_451689</name>
</gene>
<evidence type="ECO:0000256" key="6">
    <source>
        <dbReference type="ARBA" id="ARBA00023163"/>
    </source>
</evidence>
<feature type="region of interest" description="Disordered" evidence="8">
    <location>
        <begin position="87"/>
        <end position="112"/>
    </location>
</feature>
<dbReference type="Pfam" id="PF04082">
    <property type="entry name" value="Fungal_trans"/>
    <property type="match status" value="1"/>
</dbReference>
<evidence type="ECO:0000313" key="10">
    <source>
        <dbReference type="EMBL" id="KAF1992864.1"/>
    </source>
</evidence>
<evidence type="ECO:0000256" key="4">
    <source>
        <dbReference type="ARBA" id="ARBA00023015"/>
    </source>
</evidence>
<dbReference type="PANTHER" id="PTHR47782">
    <property type="entry name" value="ZN(II)2CYS6 TRANSCRIPTION FACTOR (EUROFUNG)-RELATED"/>
    <property type="match status" value="1"/>
</dbReference>
<dbReference type="Gene3D" id="4.10.240.10">
    <property type="entry name" value="Zn(2)-C6 fungal-type DNA-binding domain"/>
    <property type="match status" value="1"/>
</dbReference>
<evidence type="ECO:0000256" key="3">
    <source>
        <dbReference type="ARBA" id="ARBA00022833"/>
    </source>
</evidence>
<proteinExistence type="predicted"/>
<keyword evidence="2" id="KW-0479">Metal-binding</keyword>
<dbReference type="PROSITE" id="PS00463">
    <property type="entry name" value="ZN2_CY6_FUNGAL_1"/>
    <property type="match status" value="1"/>
</dbReference>
<comment type="subcellular location">
    <subcellularLocation>
        <location evidence="1">Nucleus</location>
    </subcellularLocation>
</comment>
<sequence length="773" mass="85432">MVLDTPLLRVSRPVAACSRCRAAKVKCDGKLPACTACEKSNRASECSSTNDQFARGKERSYVATLESRVEKLEKKIAEARARRKSSSILMQDADTGTPRRTSVDTLKPKPISKRAARRKEALDIDELVSDFGLLAVNATARDFYGFTSAMSYSRLIISASSKEALPQGHTKALPPRFAATPLIQHYLNNIFVLLPFFDEAVFWSSVDALYHPHDQATAFDHFIVRMVLAISCLTQSEKRGDSLYSDAVGHINAALEHSEEVLHPGFISNIQALILLVEYAMMDPHHFDSWTLIGAASRAMVDLGIHQDPSRSTTISRSKLEIRRRVYWCVYSLDRSTSLVQTRAFSFSDDSAHVSFPFHTSATSPKHSSPQSHVFHQSFDTALSLFKMRDIQSDWYMDLFQSGRDPWSDPYPYIWKTYATMTDWFQDMPASTLPSTRSFYELELLYSYVYILSPSPRIPHIHEYAQRLIFEHSIAYATNLLALISKPSNTTKPPITFYDAMRAYMTGRQFVDVLSRNMDCLLDIIPPSPPVPSAPQPVSEDPLAPPTQIAPPPFPSPLIPDGQTAPNDPTTRAISAINDFTTILSRFGLRFGFTHWRDRFQRESAALLTSLYQRASTTPIPSPPSLDMTPHPPIFPQTWVPGPIPSPHASLFPTLTNPTTPPTAYPNQPSPFSTSPYSTGFSAGSQGQTVEWPGTTPSPQPTGLPLPLPLPMPEMPQPTEGRGRKAVLFGPGLPVTRSEGGGGTGPGAGGQSQSPVQGLSPEEGNTQWSQGYI</sequence>
<dbReference type="EMBL" id="ML977764">
    <property type="protein sequence ID" value="KAF1992864.1"/>
    <property type="molecule type" value="Genomic_DNA"/>
</dbReference>
<dbReference type="InterPro" id="IPR036864">
    <property type="entry name" value="Zn2-C6_fun-type_DNA-bd_sf"/>
</dbReference>
<keyword evidence="6" id="KW-0804">Transcription</keyword>
<dbReference type="OrthoDB" id="5319458at2759"/>
<dbReference type="Pfam" id="PF00172">
    <property type="entry name" value="Zn_clus"/>
    <property type="match status" value="1"/>
</dbReference>
<organism evidence="10 11">
    <name type="scientific">Amniculicola lignicola CBS 123094</name>
    <dbReference type="NCBI Taxonomy" id="1392246"/>
    <lineage>
        <taxon>Eukaryota</taxon>
        <taxon>Fungi</taxon>
        <taxon>Dikarya</taxon>
        <taxon>Ascomycota</taxon>
        <taxon>Pezizomycotina</taxon>
        <taxon>Dothideomycetes</taxon>
        <taxon>Pleosporomycetidae</taxon>
        <taxon>Pleosporales</taxon>
        <taxon>Amniculicolaceae</taxon>
        <taxon>Amniculicola</taxon>
    </lineage>
</organism>
<dbReference type="Proteomes" id="UP000799779">
    <property type="component" value="Unassembled WGS sequence"/>
</dbReference>
<dbReference type="GO" id="GO:0000981">
    <property type="term" value="F:DNA-binding transcription factor activity, RNA polymerase II-specific"/>
    <property type="evidence" value="ECO:0007669"/>
    <property type="project" value="InterPro"/>
</dbReference>
<keyword evidence="5" id="KW-0238">DNA-binding</keyword>
<keyword evidence="4" id="KW-0805">Transcription regulation</keyword>
<accession>A0A6A5VV53</accession>
<dbReference type="GO" id="GO:0005634">
    <property type="term" value="C:nucleus"/>
    <property type="evidence" value="ECO:0007669"/>
    <property type="project" value="UniProtKB-SubCell"/>
</dbReference>
<evidence type="ECO:0000256" key="7">
    <source>
        <dbReference type="ARBA" id="ARBA00023242"/>
    </source>
</evidence>
<dbReference type="GO" id="GO:0045944">
    <property type="term" value="P:positive regulation of transcription by RNA polymerase II"/>
    <property type="evidence" value="ECO:0007669"/>
    <property type="project" value="TreeGrafter"/>
</dbReference>
<reference evidence="10" key="1">
    <citation type="journal article" date="2020" name="Stud. Mycol.">
        <title>101 Dothideomycetes genomes: a test case for predicting lifestyles and emergence of pathogens.</title>
        <authorList>
            <person name="Haridas S."/>
            <person name="Albert R."/>
            <person name="Binder M."/>
            <person name="Bloem J."/>
            <person name="Labutti K."/>
            <person name="Salamov A."/>
            <person name="Andreopoulos B."/>
            <person name="Baker S."/>
            <person name="Barry K."/>
            <person name="Bills G."/>
            <person name="Bluhm B."/>
            <person name="Cannon C."/>
            <person name="Castanera R."/>
            <person name="Culley D."/>
            <person name="Daum C."/>
            <person name="Ezra D."/>
            <person name="Gonzalez J."/>
            <person name="Henrissat B."/>
            <person name="Kuo A."/>
            <person name="Liang C."/>
            <person name="Lipzen A."/>
            <person name="Lutzoni F."/>
            <person name="Magnuson J."/>
            <person name="Mondo S."/>
            <person name="Nolan M."/>
            <person name="Ohm R."/>
            <person name="Pangilinan J."/>
            <person name="Park H.-J."/>
            <person name="Ramirez L."/>
            <person name="Alfaro M."/>
            <person name="Sun H."/>
            <person name="Tritt A."/>
            <person name="Yoshinaga Y."/>
            <person name="Zwiers L.-H."/>
            <person name="Turgeon B."/>
            <person name="Goodwin S."/>
            <person name="Spatafora J."/>
            <person name="Crous P."/>
            <person name="Grigoriev I."/>
        </authorList>
    </citation>
    <scope>NUCLEOTIDE SEQUENCE</scope>
    <source>
        <strain evidence="10">CBS 123094</strain>
    </source>
</reference>
<dbReference type="InterPro" id="IPR052202">
    <property type="entry name" value="Yeast_MetPath_Reg"/>
</dbReference>
<dbReference type="GO" id="GO:0043565">
    <property type="term" value="F:sequence-specific DNA binding"/>
    <property type="evidence" value="ECO:0007669"/>
    <property type="project" value="TreeGrafter"/>
</dbReference>